<comment type="caution">
    <text evidence="2">The sequence shown here is derived from an EMBL/GenBank/DDBJ whole genome shotgun (WGS) entry which is preliminary data.</text>
</comment>
<dbReference type="AlphaFoldDB" id="A0A5N0TCR7"/>
<proteinExistence type="predicted"/>
<protein>
    <submittedName>
        <fullName evidence="2">Pectate lyase</fullName>
        <ecNumber evidence="2">4.2.2.2</ecNumber>
    </submittedName>
</protein>
<dbReference type="SUPFAM" id="SSF81853">
    <property type="entry name" value="Family 10 polysaccharide lyase"/>
    <property type="match status" value="1"/>
</dbReference>
<evidence type="ECO:0000313" key="3">
    <source>
        <dbReference type="Proteomes" id="UP000325372"/>
    </source>
</evidence>
<feature type="region of interest" description="Disordered" evidence="1">
    <location>
        <begin position="61"/>
        <end position="84"/>
    </location>
</feature>
<reference evidence="2 3" key="1">
    <citation type="submission" date="2019-09" db="EMBL/GenBank/DDBJ databases">
        <title>Wenzhouxiangella sp. Genome sequencing and assembly.</title>
        <authorList>
            <person name="Zhang R."/>
        </authorList>
    </citation>
    <scope>NUCLEOTIDE SEQUENCE [LARGE SCALE GENOMIC DNA]</scope>
    <source>
        <strain evidence="2 3">W260</strain>
    </source>
</reference>
<evidence type="ECO:0000313" key="2">
    <source>
        <dbReference type="EMBL" id="KAA9131079.1"/>
    </source>
</evidence>
<sequence>MAALIEGYLADPFTPGVGPVRLWGRELLDRDPDWYGSEEAIAIADAVVRYQSYQGGWPKSTDLARPPLTEGDVPRAGDGRANSLDNDATTVPMAYLARVATATGDFAWRAAFNRGLDYLFAAQYDNGGWPQFWPLRDGYYSRITYNDDAMVNVLNLLRDVASGEAPYAFVDDKRRQQAAEAVARGIDCILRTQVRQDGRLTAWGAQHDENTLAPAWARAYEPPSLSGNETVGILAFLMSLDDPSPDVIAAVDAGVAWLQEVAIEGQRLDLVHNPDGRLERIITPDPDAPLLWARFYELETNRPLFLDRDSVYRYDFSEIGYERRSGYNYHGHWPAELLADDYPAWHELLENHN</sequence>
<dbReference type="Gene3D" id="1.50.10.20">
    <property type="match status" value="1"/>
</dbReference>
<keyword evidence="2" id="KW-0456">Lyase</keyword>
<accession>A0A5N0TCR7</accession>
<organism evidence="2 3">
    <name type="scientific">Marinihelvus fidelis</name>
    <dbReference type="NCBI Taxonomy" id="2613842"/>
    <lineage>
        <taxon>Bacteria</taxon>
        <taxon>Pseudomonadati</taxon>
        <taxon>Pseudomonadota</taxon>
        <taxon>Gammaproteobacteria</taxon>
        <taxon>Chromatiales</taxon>
        <taxon>Wenzhouxiangellaceae</taxon>
        <taxon>Marinihelvus</taxon>
    </lineage>
</organism>
<dbReference type="Pfam" id="PF09492">
    <property type="entry name" value="Pec_lyase"/>
    <property type="match status" value="1"/>
</dbReference>
<gene>
    <name evidence="2" type="primary">pelA</name>
    <name evidence="2" type="ORF">F3N42_11830</name>
</gene>
<evidence type="ECO:0000256" key="1">
    <source>
        <dbReference type="SAM" id="MobiDB-lite"/>
    </source>
</evidence>
<dbReference type="NCBIfam" id="TIGR02474">
    <property type="entry name" value="pec_lyase"/>
    <property type="match status" value="1"/>
</dbReference>
<dbReference type="InterPro" id="IPR012669">
    <property type="entry name" value="Pectate_lyase"/>
</dbReference>
<dbReference type="EC" id="4.2.2.2" evidence="2"/>
<keyword evidence="3" id="KW-1185">Reference proteome</keyword>
<dbReference type="Proteomes" id="UP000325372">
    <property type="component" value="Unassembled WGS sequence"/>
</dbReference>
<dbReference type="EMBL" id="VYXP01000006">
    <property type="protein sequence ID" value="KAA9131079.1"/>
    <property type="molecule type" value="Genomic_DNA"/>
</dbReference>
<dbReference type="GO" id="GO:0030570">
    <property type="term" value="F:pectate lyase activity"/>
    <property type="evidence" value="ECO:0007669"/>
    <property type="project" value="UniProtKB-EC"/>
</dbReference>
<name>A0A5N0TCR7_9GAMM</name>